<name>A0AA88DJ03_FICCA</name>
<protein>
    <submittedName>
        <fullName evidence="1">Uncharacterized protein</fullName>
    </submittedName>
</protein>
<dbReference type="Proteomes" id="UP001187192">
    <property type="component" value="Unassembled WGS sequence"/>
</dbReference>
<gene>
    <name evidence="1" type="ORF">TIFTF001_017291</name>
</gene>
<keyword evidence="2" id="KW-1185">Reference proteome</keyword>
<dbReference type="Gramene" id="FCD_00011845-RA">
    <property type="protein sequence ID" value="FCD_00011845-RA:cds"/>
    <property type="gene ID" value="FCD_00011845"/>
</dbReference>
<comment type="caution">
    <text evidence="1">The sequence shown here is derived from an EMBL/GenBank/DDBJ whole genome shotgun (WGS) entry which is preliminary data.</text>
</comment>
<proteinExistence type="predicted"/>
<sequence>MSSEGKKGSLSVMVTVFEMKPEIAIVELLNPTVTTAVFEVKPEVAVVDFSNSAHDTVEYAKFCV</sequence>
<reference evidence="1" key="1">
    <citation type="submission" date="2023-07" db="EMBL/GenBank/DDBJ databases">
        <title>draft genome sequence of fig (Ficus carica).</title>
        <authorList>
            <person name="Takahashi T."/>
            <person name="Nishimura K."/>
        </authorList>
    </citation>
    <scope>NUCLEOTIDE SEQUENCE</scope>
</reference>
<dbReference type="AlphaFoldDB" id="A0AA88DJ03"/>
<dbReference type="Gene3D" id="3.30.310.80">
    <property type="entry name" value="Kinase associated domain 1, KA1"/>
    <property type="match status" value="1"/>
</dbReference>
<organism evidence="1 2">
    <name type="scientific">Ficus carica</name>
    <name type="common">Common fig</name>
    <dbReference type="NCBI Taxonomy" id="3494"/>
    <lineage>
        <taxon>Eukaryota</taxon>
        <taxon>Viridiplantae</taxon>
        <taxon>Streptophyta</taxon>
        <taxon>Embryophyta</taxon>
        <taxon>Tracheophyta</taxon>
        <taxon>Spermatophyta</taxon>
        <taxon>Magnoliopsida</taxon>
        <taxon>eudicotyledons</taxon>
        <taxon>Gunneridae</taxon>
        <taxon>Pentapetalae</taxon>
        <taxon>rosids</taxon>
        <taxon>fabids</taxon>
        <taxon>Rosales</taxon>
        <taxon>Moraceae</taxon>
        <taxon>Ficeae</taxon>
        <taxon>Ficus</taxon>
    </lineage>
</organism>
<evidence type="ECO:0000313" key="2">
    <source>
        <dbReference type="Proteomes" id="UP001187192"/>
    </source>
</evidence>
<evidence type="ECO:0000313" key="1">
    <source>
        <dbReference type="EMBL" id="GMN48114.1"/>
    </source>
</evidence>
<accession>A0AA88DJ03</accession>
<dbReference type="EMBL" id="BTGU01000027">
    <property type="protein sequence ID" value="GMN48114.1"/>
    <property type="molecule type" value="Genomic_DNA"/>
</dbReference>